<gene>
    <name evidence="1" type="ORF">SAMN05192548_10564</name>
</gene>
<reference evidence="1 2" key="1">
    <citation type="submission" date="2016-11" db="EMBL/GenBank/DDBJ databases">
        <authorList>
            <person name="Jaros S."/>
            <person name="Januszkiewicz K."/>
            <person name="Wedrychowicz H."/>
        </authorList>
    </citation>
    <scope>NUCLEOTIDE SEQUENCE [LARGE SCALE GENOMIC DNA]</scope>
    <source>
        <strain evidence="1 2">LMG 20594</strain>
    </source>
</reference>
<name>A0A1M6XHB4_9BURK</name>
<organism evidence="1 2">
    <name type="scientific">Paraburkholderia terricola</name>
    <dbReference type="NCBI Taxonomy" id="169427"/>
    <lineage>
        <taxon>Bacteria</taxon>
        <taxon>Pseudomonadati</taxon>
        <taxon>Pseudomonadota</taxon>
        <taxon>Betaproteobacteria</taxon>
        <taxon>Burkholderiales</taxon>
        <taxon>Burkholderiaceae</taxon>
        <taxon>Paraburkholderia</taxon>
    </lineage>
</organism>
<proteinExistence type="predicted"/>
<accession>A0A1M6XHB4</accession>
<evidence type="ECO:0000313" key="1">
    <source>
        <dbReference type="EMBL" id="SHL05352.1"/>
    </source>
</evidence>
<dbReference type="Proteomes" id="UP000184395">
    <property type="component" value="Unassembled WGS sequence"/>
</dbReference>
<dbReference type="AlphaFoldDB" id="A0A1M6XHB4"/>
<sequence length="41" mass="4128">MNGAILGAIAAANPAAAAIAPNVIYTHDVGAPRAPLEYRQP</sequence>
<dbReference type="EMBL" id="FRAB01000056">
    <property type="protein sequence ID" value="SHL05352.1"/>
    <property type="molecule type" value="Genomic_DNA"/>
</dbReference>
<dbReference type="RefSeq" id="WP_268802010.1">
    <property type="nucleotide sequence ID" value="NZ_FRAB01000056.1"/>
</dbReference>
<evidence type="ECO:0000313" key="2">
    <source>
        <dbReference type="Proteomes" id="UP000184395"/>
    </source>
</evidence>
<protein>
    <submittedName>
        <fullName evidence="1">Uncharacterized protein</fullName>
    </submittedName>
</protein>